<proteinExistence type="predicted"/>
<accession>A0A914XNF2</accession>
<dbReference type="Gene3D" id="2.10.25.10">
    <property type="entry name" value="Laminin"/>
    <property type="match status" value="1"/>
</dbReference>
<keyword evidence="2" id="KW-0732">Signal</keyword>
<name>A0A914XNF2_9BILA</name>
<dbReference type="GO" id="GO:0004867">
    <property type="term" value="F:serine-type endopeptidase inhibitor activity"/>
    <property type="evidence" value="ECO:0007669"/>
    <property type="project" value="UniProtKB-KW"/>
</dbReference>
<evidence type="ECO:0000313" key="5">
    <source>
        <dbReference type="WBParaSite" id="PSAMB.scaffold8999size5483.g32015.t1"/>
    </source>
</evidence>
<dbReference type="AlphaFoldDB" id="A0A914XNF2"/>
<dbReference type="SUPFAM" id="SSF57567">
    <property type="entry name" value="Serine protease inhibitors"/>
    <property type="match status" value="1"/>
</dbReference>
<sequence length="95" mass="10664">MTAKRFLAALIVAFSMACILSQETCPENEEWRKCEPLQFRLDCDDTCMGIKQTACLEEACLQAFVTERGDCRCKAGMVRRQIVGGGCIPQEQCHK</sequence>
<evidence type="ECO:0000259" key="3">
    <source>
        <dbReference type="Pfam" id="PF01826"/>
    </source>
</evidence>
<reference evidence="5" key="1">
    <citation type="submission" date="2022-11" db="UniProtKB">
        <authorList>
            <consortium name="WormBaseParasite"/>
        </authorList>
    </citation>
    <scope>IDENTIFICATION</scope>
</reference>
<dbReference type="Proteomes" id="UP000887566">
    <property type="component" value="Unplaced"/>
</dbReference>
<dbReference type="Pfam" id="PF01826">
    <property type="entry name" value="TIL"/>
    <property type="match status" value="1"/>
</dbReference>
<keyword evidence="1" id="KW-0646">Protease inhibitor</keyword>
<dbReference type="PROSITE" id="PS51257">
    <property type="entry name" value="PROKAR_LIPOPROTEIN"/>
    <property type="match status" value="1"/>
</dbReference>
<protein>
    <submittedName>
        <fullName evidence="5">TIL domain-containing protein</fullName>
    </submittedName>
</protein>
<organism evidence="4 5">
    <name type="scientific">Plectus sambesii</name>
    <dbReference type="NCBI Taxonomy" id="2011161"/>
    <lineage>
        <taxon>Eukaryota</taxon>
        <taxon>Metazoa</taxon>
        <taxon>Ecdysozoa</taxon>
        <taxon>Nematoda</taxon>
        <taxon>Chromadorea</taxon>
        <taxon>Plectida</taxon>
        <taxon>Plectina</taxon>
        <taxon>Plectoidea</taxon>
        <taxon>Plectidae</taxon>
        <taxon>Plectus</taxon>
    </lineage>
</organism>
<evidence type="ECO:0000256" key="2">
    <source>
        <dbReference type="SAM" id="SignalP"/>
    </source>
</evidence>
<evidence type="ECO:0000256" key="1">
    <source>
        <dbReference type="ARBA" id="ARBA00022900"/>
    </source>
</evidence>
<dbReference type="WBParaSite" id="PSAMB.scaffold8999size5483.g32015.t1">
    <property type="protein sequence ID" value="PSAMB.scaffold8999size5483.g32015.t1"/>
    <property type="gene ID" value="PSAMB.scaffold8999size5483.g32015"/>
</dbReference>
<keyword evidence="1" id="KW-0722">Serine protease inhibitor</keyword>
<dbReference type="InterPro" id="IPR002919">
    <property type="entry name" value="TIL_dom"/>
</dbReference>
<feature type="domain" description="TIL" evidence="3">
    <location>
        <begin position="25"/>
        <end position="93"/>
    </location>
</feature>
<dbReference type="InterPro" id="IPR036084">
    <property type="entry name" value="Ser_inhib-like_sf"/>
</dbReference>
<feature type="signal peptide" evidence="2">
    <location>
        <begin position="1"/>
        <end position="21"/>
    </location>
</feature>
<feature type="chain" id="PRO_5037363865" evidence="2">
    <location>
        <begin position="22"/>
        <end position="95"/>
    </location>
</feature>
<evidence type="ECO:0000313" key="4">
    <source>
        <dbReference type="Proteomes" id="UP000887566"/>
    </source>
</evidence>
<keyword evidence="4" id="KW-1185">Reference proteome</keyword>